<evidence type="ECO:0000259" key="1">
    <source>
        <dbReference type="Pfam" id="PF05267"/>
    </source>
</evidence>
<dbReference type="OrthoDB" id="8054395at2759"/>
<proteinExistence type="predicted"/>
<name>A0A0L0CAQ9_LUCCU</name>
<gene>
    <name evidence="2" type="ORF">FF38_02382</name>
</gene>
<dbReference type="AlphaFoldDB" id="A0A0L0CAQ9"/>
<dbReference type="InterPro" id="IPR007931">
    <property type="entry name" value="TsetseEP"/>
</dbReference>
<organism evidence="2 3">
    <name type="scientific">Lucilia cuprina</name>
    <name type="common">Green bottle fly</name>
    <name type="synonym">Australian sheep blowfly</name>
    <dbReference type="NCBI Taxonomy" id="7375"/>
    <lineage>
        <taxon>Eukaryota</taxon>
        <taxon>Metazoa</taxon>
        <taxon>Ecdysozoa</taxon>
        <taxon>Arthropoda</taxon>
        <taxon>Hexapoda</taxon>
        <taxon>Insecta</taxon>
        <taxon>Pterygota</taxon>
        <taxon>Neoptera</taxon>
        <taxon>Endopterygota</taxon>
        <taxon>Diptera</taxon>
        <taxon>Brachycera</taxon>
        <taxon>Muscomorpha</taxon>
        <taxon>Oestroidea</taxon>
        <taxon>Calliphoridae</taxon>
        <taxon>Luciliinae</taxon>
        <taxon>Lucilia</taxon>
    </lineage>
</organism>
<feature type="domain" description="Protein TsetseEP" evidence="1">
    <location>
        <begin position="49"/>
        <end position="167"/>
    </location>
</feature>
<evidence type="ECO:0000313" key="2">
    <source>
        <dbReference type="EMBL" id="KNC29337.1"/>
    </source>
</evidence>
<keyword evidence="3" id="KW-1185">Reference proteome</keyword>
<accession>A0A0L0CAQ9</accession>
<comment type="caution">
    <text evidence="2">The sequence shown here is derived from an EMBL/GenBank/DDBJ whole genome shotgun (WGS) entry which is preliminary data.</text>
</comment>
<reference evidence="2 3" key="1">
    <citation type="journal article" date="2015" name="Nat. Commun.">
        <title>Lucilia cuprina genome unlocks parasitic fly biology to underpin future interventions.</title>
        <authorList>
            <person name="Anstead C.A."/>
            <person name="Korhonen P.K."/>
            <person name="Young N.D."/>
            <person name="Hall R.S."/>
            <person name="Jex A.R."/>
            <person name="Murali S.C."/>
            <person name="Hughes D.S."/>
            <person name="Lee S.F."/>
            <person name="Perry T."/>
            <person name="Stroehlein A.J."/>
            <person name="Ansell B.R."/>
            <person name="Breugelmans B."/>
            <person name="Hofmann A."/>
            <person name="Qu J."/>
            <person name="Dugan S."/>
            <person name="Lee S.L."/>
            <person name="Chao H."/>
            <person name="Dinh H."/>
            <person name="Han Y."/>
            <person name="Doddapaneni H.V."/>
            <person name="Worley K.C."/>
            <person name="Muzny D.M."/>
            <person name="Ioannidis P."/>
            <person name="Waterhouse R.M."/>
            <person name="Zdobnov E.M."/>
            <person name="James P.J."/>
            <person name="Bagnall N.H."/>
            <person name="Kotze A.C."/>
            <person name="Gibbs R.A."/>
            <person name="Richards S."/>
            <person name="Batterham P."/>
            <person name="Gasser R.B."/>
        </authorList>
    </citation>
    <scope>NUCLEOTIDE SEQUENCE [LARGE SCALE GENOMIC DNA]</scope>
    <source>
        <strain evidence="2 3">LS</strain>
        <tissue evidence="2">Full body</tissue>
    </source>
</reference>
<protein>
    <recommendedName>
        <fullName evidence="1">Protein TsetseEP domain-containing protein</fullName>
    </recommendedName>
</protein>
<dbReference type="EMBL" id="JRES01000678">
    <property type="protein sequence ID" value="KNC29337.1"/>
    <property type="molecule type" value="Genomic_DNA"/>
</dbReference>
<dbReference type="OMA" id="LAFECFA"/>
<dbReference type="Pfam" id="PF05267">
    <property type="entry name" value="DUF725"/>
    <property type="match status" value="1"/>
</dbReference>
<evidence type="ECO:0000313" key="3">
    <source>
        <dbReference type="Proteomes" id="UP000037069"/>
    </source>
</evidence>
<sequence>MLKYLLKTFIIFALFFNVYCKDYKLFSENKIADILLKNSSLISASPQRSMECFSIYIPKLNELTKNYEADYEICLQHSTEDRAIVDLEVQRDRRDLERSTEQVCAKFQACSKNNKSAYEFFECFGNVAGESTKAAYNVQNIAKDKMDYIKMKYELIEYNQNRCTDDCSRTYVEESSKIYEELEKCLAGLTL</sequence>
<dbReference type="Proteomes" id="UP000037069">
    <property type="component" value="Unassembled WGS sequence"/>
</dbReference>